<sequence>MNAVAAVGHADVAAADPEVGASMSSAATLPRPTIEDQRDEVAREIRQRERLYPEWVQKGRYKPETADKKIRDIRAAHASLAFLAQYAEGIRLVIKVLQRVKRFGPASDDTIISDSEAEDMLRQPAVRALVEAFPNGKVEFRRIGSQFCAAGESSDSEE</sequence>
<keyword evidence="3" id="KW-1185">Reference proteome</keyword>
<dbReference type="KEGG" id="hdn:Hden_1172"/>
<evidence type="ECO:0000313" key="3">
    <source>
        <dbReference type="Proteomes" id="UP000002033"/>
    </source>
</evidence>
<feature type="region of interest" description="Disordered" evidence="1">
    <location>
        <begin position="18"/>
        <end position="38"/>
    </location>
</feature>
<proteinExistence type="predicted"/>
<organism evidence="2 3">
    <name type="scientific">Hyphomicrobium denitrificans (strain ATCC 51888 / DSM 1869 / NCIMB 11706 / TK 0415)</name>
    <dbReference type="NCBI Taxonomy" id="582899"/>
    <lineage>
        <taxon>Bacteria</taxon>
        <taxon>Pseudomonadati</taxon>
        <taxon>Pseudomonadota</taxon>
        <taxon>Alphaproteobacteria</taxon>
        <taxon>Hyphomicrobiales</taxon>
        <taxon>Hyphomicrobiaceae</taxon>
        <taxon>Hyphomicrobium</taxon>
    </lineage>
</organism>
<evidence type="ECO:0000313" key="2">
    <source>
        <dbReference type="EMBL" id="ADJ22985.1"/>
    </source>
</evidence>
<reference evidence="3" key="1">
    <citation type="journal article" date="2011" name="J. Bacteriol.">
        <title>Genome sequences of eight morphologically diverse alphaproteobacteria.</title>
        <authorList>
            <consortium name="US DOE Joint Genome Institute"/>
            <person name="Brown P.J."/>
            <person name="Kysela D.T."/>
            <person name="Buechlein A."/>
            <person name="Hemmerich C."/>
            <person name="Brun Y.V."/>
        </authorList>
    </citation>
    <scope>NUCLEOTIDE SEQUENCE [LARGE SCALE GENOMIC DNA]</scope>
    <source>
        <strain evidence="3">ATCC 51888 / DSM 1869 / NCIB 11706 / TK 0415</strain>
    </source>
</reference>
<dbReference type="HOGENOM" id="CLU_1667021_0_0_5"/>
<evidence type="ECO:0000256" key="1">
    <source>
        <dbReference type="SAM" id="MobiDB-lite"/>
    </source>
</evidence>
<dbReference type="STRING" id="582899.Hden_1172"/>
<name>D8JVU6_HYPDA</name>
<gene>
    <name evidence="2" type="ordered locus">Hden_1172</name>
</gene>
<accession>D8JVU6</accession>
<dbReference type="EMBL" id="CP002083">
    <property type="protein sequence ID" value="ADJ22985.1"/>
    <property type="molecule type" value="Genomic_DNA"/>
</dbReference>
<dbReference type="AlphaFoldDB" id="D8JVU6"/>
<protein>
    <submittedName>
        <fullName evidence="2">Uncharacterized protein</fullName>
    </submittedName>
</protein>
<dbReference type="Proteomes" id="UP000002033">
    <property type="component" value="Chromosome"/>
</dbReference>